<proteinExistence type="inferred from homology"/>
<dbReference type="PANTHER" id="PTHR31238">
    <property type="entry name" value="GERMIN-LIKE PROTEIN SUBFAMILY 3 MEMBER 3"/>
    <property type="match status" value="1"/>
</dbReference>
<reference evidence="8 11" key="3">
    <citation type="submission" date="2019-09" db="EMBL/GenBank/DDBJ databases">
        <title>The hologenome of the rock-dwelling lichen Lasallia pustulata.</title>
        <authorList>
            <person name="Greshake Tzovaras B."/>
            <person name="Segers F."/>
            <person name="Bicker A."/>
            <person name="Dal Grande F."/>
            <person name="Otte J."/>
            <person name="Hankeln T."/>
            <person name="Schmitt I."/>
            <person name="Ebersberger I."/>
        </authorList>
    </citation>
    <scope>NUCLEOTIDE SEQUENCE [LARGE SCALE GENOMIC DNA]</scope>
    <source>
        <strain evidence="8">A1-1</strain>
    </source>
</reference>
<evidence type="ECO:0000313" key="10">
    <source>
        <dbReference type="Proteomes" id="UP000192927"/>
    </source>
</evidence>
<dbReference type="InterPro" id="IPR001929">
    <property type="entry name" value="Germin"/>
</dbReference>
<evidence type="ECO:0000256" key="5">
    <source>
        <dbReference type="ARBA" id="ARBA00023211"/>
    </source>
</evidence>
<evidence type="ECO:0000256" key="2">
    <source>
        <dbReference type="ARBA" id="ARBA00007456"/>
    </source>
</evidence>
<dbReference type="Gene3D" id="2.60.120.10">
    <property type="entry name" value="Jelly Rolls"/>
    <property type="match status" value="1"/>
</dbReference>
<organism evidence="9 10">
    <name type="scientific">Lasallia pustulata</name>
    <dbReference type="NCBI Taxonomy" id="136370"/>
    <lineage>
        <taxon>Eukaryota</taxon>
        <taxon>Fungi</taxon>
        <taxon>Dikarya</taxon>
        <taxon>Ascomycota</taxon>
        <taxon>Pezizomycotina</taxon>
        <taxon>Lecanoromycetes</taxon>
        <taxon>OSLEUM clade</taxon>
        <taxon>Umbilicariomycetidae</taxon>
        <taxon>Umbilicariales</taxon>
        <taxon>Umbilicariaceae</taxon>
        <taxon>Lasallia</taxon>
    </lineage>
</organism>
<protein>
    <submittedName>
        <fullName evidence="9">RmlC-like jelly roll fold</fullName>
    </submittedName>
    <submittedName>
        <fullName evidence="8">Spherulin-1A</fullName>
    </submittedName>
</protein>
<dbReference type="InterPro" id="IPR006045">
    <property type="entry name" value="Cupin_1"/>
</dbReference>
<feature type="domain" description="Cupin type-1" evidence="7">
    <location>
        <begin position="55"/>
        <end position="199"/>
    </location>
</feature>
<keyword evidence="3" id="KW-0964">Secreted</keyword>
<sequence>MPSFKSIVLAFCGLLTAQVFAVDKTRDPELVAQLKAAATNLDRLALLPDNSDWLFDFTAQNMYTFSPGSVVNANAATFPAVIGNGLTMAMLNLGPCSMLPPHYHPRASNYVVAVQGTTNTYFIAENGARLVSETLTPGKMTIFPAASIHTMYNTGCTNAQLVSALSSEDPGTHNIANGLFGLPLDLVNVALGGTDNVNETAQSIPGVGTGSISGTAACLARCKAQGKMI</sequence>
<dbReference type="Proteomes" id="UP000192927">
    <property type="component" value="Unassembled WGS sequence"/>
</dbReference>
<dbReference type="Pfam" id="PF00190">
    <property type="entry name" value="Cupin_1"/>
    <property type="match status" value="1"/>
</dbReference>
<dbReference type="CDD" id="cd02241">
    <property type="entry name" value="cupin_OxOx"/>
    <property type="match status" value="1"/>
</dbReference>
<dbReference type="OrthoDB" id="1921208at2759"/>
<reference evidence="10" key="2">
    <citation type="submission" date="2017-03" db="EMBL/GenBank/DDBJ databases">
        <authorList>
            <person name="Sharma R."/>
            <person name="Thines M."/>
        </authorList>
    </citation>
    <scope>NUCLEOTIDE SEQUENCE [LARGE SCALE GENOMIC DNA]</scope>
</reference>
<evidence type="ECO:0000256" key="1">
    <source>
        <dbReference type="ARBA" id="ARBA00004613"/>
    </source>
</evidence>
<dbReference type="GO" id="GO:0030145">
    <property type="term" value="F:manganese ion binding"/>
    <property type="evidence" value="ECO:0007669"/>
    <property type="project" value="InterPro"/>
</dbReference>
<feature type="chain" id="PRO_5044566986" evidence="6">
    <location>
        <begin position="22"/>
        <end position="229"/>
    </location>
</feature>
<feature type="signal peptide" evidence="6">
    <location>
        <begin position="1"/>
        <end position="21"/>
    </location>
</feature>
<keyword evidence="5" id="KW-0464">Manganese</keyword>
<reference evidence="9" key="1">
    <citation type="submission" date="2017-03" db="EMBL/GenBank/DDBJ databases">
        <authorList>
            <person name="Afonso C.L."/>
            <person name="Miller P.J."/>
            <person name="Scott M.A."/>
            <person name="Spackman E."/>
            <person name="Goraichik I."/>
            <person name="Dimitrov K.M."/>
            <person name="Suarez D.L."/>
            <person name="Swayne D.E."/>
        </authorList>
    </citation>
    <scope>NUCLEOTIDE SEQUENCE [LARGE SCALE GENOMIC DNA]</scope>
</reference>
<accession>A0A1W5D8Q4</accession>
<dbReference type="GO" id="GO:0005576">
    <property type="term" value="C:extracellular region"/>
    <property type="evidence" value="ECO:0007669"/>
    <property type="project" value="UniProtKB-SubCell"/>
</dbReference>
<evidence type="ECO:0000259" key="7">
    <source>
        <dbReference type="SMART" id="SM00835"/>
    </source>
</evidence>
<dbReference type="EMBL" id="FWEW01003525">
    <property type="protein sequence ID" value="SLM39548.1"/>
    <property type="molecule type" value="Genomic_DNA"/>
</dbReference>
<dbReference type="InterPro" id="IPR011051">
    <property type="entry name" value="RmlC_Cupin_sf"/>
</dbReference>
<dbReference type="InterPro" id="IPR014710">
    <property type="entry name" value="RmlC-like_jellyroll"/>
</dbReference>
<keyword evidence="4" id="KW-0479">Metal-binding</keyword>
<evidence type="ECO:0000256" key="3">
    <source>
        <dbReference type="ARBA" id="ARBA00022525"/>
    </source>
</evidence>
<evidence type="ECO:0000256" key="4">
    <source>
        <dbReference type="ARBA" id="ARBA00022723"/>
    </source>
</evidence>
<dbReference type="EMBL" id="VXIT01000004">
    <property type="protein sequence ID" value="KAA6413044.1"/>
    <property type="molecule type" value="Genomic_DNA"/>
</dbReference>
<name>A0A1W5D8Q4_9LECA</name>
<evidence type="ECO:0000313" key="8">
    <source>
        <dbReference type="EMBL" id="KAA6413044.1"/>
    </source>
</evidence>
<keyword evidence="10" id="KW-1185">Reference proteome</keyword>
<dbReference type="SUPFAM" id="SSF51182">
    <property type="entry name" value="RmlC-like cupins"/>
    <property type="match status" value="1"/>
</dbReference>
<evidence type="ECO:0000313" key="9">
    <source>
        <dbReference type="EMBL" id="SLM39548.1"/>
    </source>
</evidence>
<dbReference type="PRINTS" id="PR00325">
    <property type="entry name" value="GERMIN"/>
</dbReference>
<gene>
    <name evidence="8" type="ORF">FRX48_02787</name>
</gene>
<evidence type="ECO:0000313" key="11">
    <source>
        <dbReference type="Proteomes" id="UP000324767"/>
    </source>
</evidence>
<dbReference type="AlphaFoldDB" id="A0A1W5D8Q4"/>
<evidence type="ECO:0000256" key="6">
    <source>
        <dbReference type="SAM" id="SignalP"/>
    </source>
</evidence>
<dbReference type="Proteomes" id="UP000324767">
    <property type="component" value="Unassembled WGS sequence"/>
</dbReference>
<keyword evidence="6" id="KW-0732">Signal</keyword>
<comment type="subcellular location">
    <subcellularLocation>
        <location evidence="1">Secreted</location>
    </subcellularLocation>
</comment>
<dbReference type="SMART" id="SM00835">
    <property type="entry name" value="Cupin_1"/>
    <property type="match status" value="1"/>
</dbReference>
<comment type="similarity">
    <text evidence="2">Belongs to the germin family.</text>
</comment>